<evidence type="ECO:0000313" key="4">
    <source>
        <dbReference type="Proteomes" id="UP001319045"/>
    </source>
</evidence>
<organism evidence="3 4">
    <name type="scientific">Prevotella herbatica</name>
    <dbReference type="NCBI Taxonomy" id="2801997"/>
    <lineage>
        <taxon>Bacteria</taxon>
        <taxon>Pseudomonadati</taxon>
        <taxon>Bacteroidota</taxon>
        <taxon>Bacteroidia</taxon>
        <taxon>Bacteroidales</taxon>
        <taxon>Prevotellaceae</taxon>
        <taxon>Prevotella</taxon>
    </lineage>
</organism>
<evidence type="ECO:0000256" key="2">
    <source>
        <dbReference type="ARBA" id="ARBA00023277"/>
    </source>
</evidence>
<dbReference type="Proteomes" id="UP001319045">
    <property type="component" value="Chromosome"/>
</dbReference>
<sequence>MDISIYTLTSQLHDEKAVDAATAEFLGSLNIKFDFIGSDFTNYGDHALNLIYVRTGGTEGIFKKLLPQIQAQSKQPIYLLTSGKSNSLAASMEILSYLRLNNIQGEILHGETEYIAERINILEKVGLARKQLDGCRLGVVGEPSDWLISSNADYETVKAKTGIEIINIPIQELLDTIKSIPTPNTEELLAMSPNENISKALPMAEQIYLALKTIIKKYALSGFTLRCFDLLTAVKNTGCLALAKFNSEGIIATCEGDVPAMLSMAITNSLASVSGFQANPAHINPTSGEMLFAHCTIPFNMIERYEFDTHFESGIGVGIRGYMKNGPVTIFKVSGNLNRHFAEEGELVCSQAKPNLCRTQQVIQLDKADKANYFLTNPIGNHHIIVPGKMKSLFDELMNTYEQ</sequence>
<keyword evidence="4" id="KW-1185">Reference proteome</keyword>
<evidence type="ECO:0000256" key="1">
    <source>
        <dbReference type="ARBA" id="ARBA00023235"/>
    </source>
</evidence>
<proteinExistence type="predicted"/>
<dbReference type="SUPFAM" id="SSF53743">
    <property type="entry name" value="FucI/AraA N-terminal and middle domains"/>
    <property type="match status" value="1"/>
</dbReference>
<evidence type="ECO:0000313" key="3">
    <source>
        <dbReference type="EMBL" id="BCS84462.1"/>
    </source>
</evidence>
<gene>
    <name evidence="3" type="ORF">prwr041_03550</name>
</gene>
<dbReference type="RefSeq" id="WP_207154634.1">
    <property type="nucleotide sequence ID" value="NZ_AP024484.1"/>
</dbReference>
<accession>A0ABM7NVD3</accession>
<dbReference type="GO" id="GO:0016853">
    <property type="term" value="F:isomerase activity"/>
    <property type="evidence" value="ECO:0007669"/>
    <property type="project" value="UniProtKB-KW"/>
</dbReference>
<dbReference type="InterPro" id="IPR009015">
    <property type="entry name" value="Fucose_isomerase_N/cen_sf"/>
</dbReference>
<protein>
    <submittedName>
        <fullName evidence="3">Fucose isomerase</fullName>
    </submittedName>
</protein>
<keyword evidence="1 3" id="KW-0413">Isomerase</keyword>
<reference evidence="3 4" key="1">
    <citation type="journal article" date="2022" name="Int. J. Syst. Evol. Microbiol.">
        <title>Prevotella herbatica sp. nov., a plant polysaccharide-decomposing anaerobic bacterium isolated from a methanogenic reactor.</title>
        <authorList>
            <person name="Uek A."/>
            <person name="Tonouchi A."/>
            <person name="Kaku N."/>
            <person name="Ueki K."/>
        </authorList>
    </citation>
    <scope>NUCLEOTIDE SEQUENCE [LARGE SCALE GENOMIC DNA]</scope>
    <source>
        <strain evidence="3 4">WR041</strain>
    </source>
</reference>
<dbReference type="PANTHER" id="PTHR36120:SF2">
    <property type="entry name" value="FUCOSE ISOMERASE"/>
    <property type="match status" value="1"/>
</dbReference>
<dbReference type="PANTHER" id="PTHR36120">
    <property type="entry name" value="FUCOSE ISOMERASE"/>
    <property type="match status" value="1"/>
</dbReference>
<name>A0ABM7NVD3_9BACT</name>
<dbReference type="EMBL" id="AP024484">
    <property type="protein sequence ID" value="BCS84462.1"/>
    <property type="molecule type" value="Genomic_DNA"/>
</dbReference>
<keyword evidence="2" id="KW-0119">Carbohydrate metabolism</keyword>